<feature type="compositionally biased region" description="Basic and acidic residues" evidence="1">
    <location>
        <begin position="98"/>
        <end position="127"/>
    </location>
</feature>
<feature type="region of interest" description="Disordered" evidence="1">
    <location>
        <begin position="257"/>
        <end position="296"/>
    </location>
</feature>
<keyword evidence="4" id="KW-1185">Reference proteome</keyword>
<reference evidence="3" key="1">
    <citation type="submission" date="2023-03" db="EMBL/GenBank/DDBJ databases">
        <authorList>
            <person name="Steffen K."/>
            <person name="Cardenas P."/>
        </authorList>
    </citation>
    <scope>NUCLEOTIDE SEQUENCE</scope>
</reference>
<accession>A0AA35XKI7</accession>
<evidence type="ECO:0000256" key="2">
    <source>
        <dbReference type="SAM" id="Phobius"/>
    </source>
</evidence>
<feature type="region of interest" description="Disordered" evidence="1">
    <location>
        <begin position="207"/>
        <end position="233"/>
    </location>
</feature>
<feature type="compositionally biased region" description="Basic and acidic residues" evidence="1">
    <location>
        <begin position="208"/>
        <end position="233"/>
    </location>
</feature>
<sequence>MANSNQGTKFRRISSNKNQTRSASTGNILSSFPPSYQEVITAYNAPLGQGPKGRSKVHRNSSSSQGGSFNPLHADGVVGYSAYSITGATSLDSVNPNDYERRQRDRPVSYTHSHLEGPVSRDREAREGSIGASEGRGRASHVPPSHALLDSSRESFQSGRGLGLYARHSHLRDSMSQDIMGEREFDYQLRYNANTSTTLPTLSLQDTYHSRDHSRVHGRGGRERAMSASNERDLRRKVQEFDVMPIHEGFTHRAMMTPAAVGGPSPPAHLSPHSPHQTSPDTNGRGISNGGGAPVIIDRQPRASAVEAEHNQSPRNDARDGFGGDVQQLTYHPVFFSPETGQLFMHIGGSYKPLPNQYFTDNVSIPRGTSFNQSDQRLSATELSGRQTSSSYGMSAPYDYYHCSIAMTILYIMCLNVVVVLACSLPALWFSKKAMKAKYEGDFAGTLSFGTKALCFNIIGGCAHVLILCALIFIPIMLRFVFSVV</sequence>
<keyword evidence="2" id="KW-0812">Transmembrane</keyword>
<name>A0AA35XKI7_GEOBA</name>
<feature type="compositionally biased region" description="Polar residues" evidence="1">
    <location>
        <begin position="277"/>
        <end position="286"/>
    </location>
</feature>
<gene>
    <name evidence="3" type="ORF">GBAR_LOCUS29690</name>
</gene>
<organism evidence="3 4">
    <name type="scientific">Geodia barretti</name>
    <name type="common">Barrett's horny sponge</name>
    <dbReference type="NCBI Taxonomy" id="519541"/>
    <lineage>
        <taxon>Eukaryota</taxon>
        <taxon>Metazoa</taxon>
        <taxon>Porifera</taxon>
        <taxon>Demospongiae</taxon>
        <taxon>Heteroscleromorpha</taxon>
        <taxon>Tetractinellida</taxon>
        <taxon>Astrophorina</taxon>
        <taxon>Geodiidae</taxon>
        <taxon>Geodia</taxon>
    </lineage>
</organism>
<keyword evidence="2" id="KW-1133">Transmembrane helix</keyword>
<proteinExistence type="predicted"/>
<evidence type="ECO:0000313" key="3">
    <source>
        <dbReference type="EMBL" id="CAI8054417.1"/>
    </source>
</evidence>
<evidence type="ECO:0000313" key="4">
    <source>
        <dbReference type="Proteomes" id="UP001174909"/>
    </source>
</evidence>
<dbReference type="EMBL" id="CASHTH010004174">
    <property type="protein sequence ID" value="CAI8054417.1"/>
    <property type="molecule type" value="Genomic_DNA"/>
</dbReference>
<feature type="transmembrane region" description="Helical" evidence="2">
    <location>
        <begin position="454"/>
        <end position="482"/>
    </location>
</feature>
<feature type="region of interest" description="Disordered" evidence="1">
    <location>
        <begin position="45"/>
        <end position="71"/>
    </location>
</feature>
<feature type="transmembrane region" description="Helical" evidence="2">
    <location>
        <begin position="409"/>
        <end position="430"/>
    </location>
</feature>
<keyword evidence="2" id="KW-0472">Membrane</keyword>
<dbReference type="Proteomes" id="UP001174909">
    <property type="component" value="Unassembled WGS sequence"/>
</dbReference>
<dbReference type="AlphaFoldDB" id="A0AA35XKI7"/>
<feature type="compositionally biased region" description="Polar residues" evidence="1">
    <location>
        <begin position="15"/>
        <end position="31"/>
    </location>
</feature>
<feature type="region of interest" description="Disordered" evidence="1">
    <location>
        <begin position="1"/>
        <end position="31"/>
    </location>
</feature>
<comment type="caution">
    <text evidence="3">The sequence shown here is derived from an EMBL/GenBank/DDBJ whole genome shotgun (WGS) entry which is preliminary data.</text>
</comment>
<feature type="region of interest" description="Disordered" evidence="1">
    <location>
        <begin position="89"/>
        <end position="154"/>
    </location>
</feature>
<evidence type="ECO:0000256" key="1">
    <source>
        <dbReference type="SAM" id="MobiDB-lite"/>
    </source>
</evidence>
<protein>
    <submittedName>
        <fullName evidence="3">Uncharacterized protein</fullName>
    </submittedName>
</protein>